<dbReference type="InterPro" id="IPR036388">
    <property type="entry name" value="WH-like_DNA-bd_sf"/>
</dbReference>
<dbReference type="Pfam" id="PF09339">
    <property type="entry name" value="HTH_IclR"/>
    <property type="match status" value="1"/>
</dbReference>
<keyword evidence="3" id="KW-0804">Transcription</keyword>
<dbReference type="Proteomes" id="UP000186132">
    <property type="component" value="Unassembled WGS sequence"/>
</dbReference>
<sequence>MTASTGTQAVDRAAQLLRVVVEADAPISFTELVEESGLARSTVSRLLSALEANHLLERNGGGGYRSGALFAMFAARHDPWSQVARLADPILDAVVTAVGETVNLAIPRGGTVVQVAQADSAYVLSARDWSQIDVPPHVSALGKVFFAHEALPLPTGALDAWTDRSLTSADELDKQLASVRRKGYAVTRGELEIGLDAVAAPVRGPGGDVVAALGVSGPSARLDGRLDDIGRQLIEHATSVSELLRPKERRKGVA</sequence>
<dbReference type="InterPro" id="IPR005471">
    <property type="entry name" value="Tscrpt_reg_IclR_N"/>
</dbReference>
<dbReference type="Pfam" id="PF01614">
    <property type="entry name" value="IclR_C"/>
    <property type="match status" value="1"/>
</dbReference>
<dbReference type="Gene3D" id="1.10.10.10">
    <property type="entry name" value="Winged helix-like DNA-binding domain superfamily/Winged helix DNA-binding domain"/>
    <property type="match status" value="1"/>
</dbReference>
<dbReference type="SUPFAM" id="SSF46785">
    <property type="entry name" value="Winged helix' DNA-binding domain"/>
    <property type="match status" value="1"/>
</dbReference>
<evidence type="ECO:0000313" key="7">
    <source>
        <dbReference type="Proteomes" id="UP000186132"/>
    </source>
</evidence>
<proteinExistence type="predicted"/>
<dbReference type="GO" id="GO:0003677">
    <property type="term" value="F:DNA binding"/>
    <property type="evidence" value="ECO:0007669"/>
    <property type="project" value="UniProtKB-KW"/>
</dbReference>
<dbReference type="PROSITE" id="PS51077">
    <property type="entry name" value="HTH_ICLR"/>
    <property type="match status" value="1"/>
</dbReference>
<dbReference type="GO" id="GO:0003700">
    <property type="term" value="F:DNA-binding transcription factor activity"/>
    <property type="evidence" value="ECO:0007669"/>
    <property type="project" value="TreeGrafter"/>
</dbReference>
<evidence type="ECO:0000259" key="4">
    <source>
        <dbReference type="PROSITE" id="PS51077"/>
    </source>
</evidence>
<evidence type="ECO:0000313" key="6">
    <source>
        <dbReference type="EMBL" id="SHG85545.1"/>
    </source>
</evidence>
<dbReference type="RefSeq" id="WP_073390997.1">
    <property type="nucleotide sequence ID" value="NZ_FQVU01000003.1"/>
</dbReference>
<dbReference type="PANTHER" id="PTHR30136:SF39">
    <property type="entry name" value="TRANSCRIPTIONAL REGULATORY PROTEIN"/>
    <property type="match status" value="1"/>
</dbReference>
<dbReference type="PANTHER" id="PTHR30136">
    <property type="entry name" value="HELIX-TURN-HELIX TRANSCRIPTIONAL REGULATOR, ICLR FAMILY"/>
    <property type="match status" value="1"/>
</dbReference>
<dbReference type="InterPro" id="IPR050707">
    <property type="entry name" value="HTH_MetabolicPath_Reg"/>
</dbReference>
<evidence type="ECO:0000259" key="5">
    <source>
        <dbReference type="PROSITE" id="PS51078"/>
    </source>
</evidence>
<feature type="domain" description="IclR-ED" evidence="5">
    <location>
        <begin position="65"/>
        <end position="246"/>
    </location>
</feature>
<dbReference type="EMBL" id="FQVU01000003">
    <property type="protein sequence ID" value="SHG85545.1"/>
    <property type="molecule type" value="Genomic_DNA"/>
</dbReference>
<reference evidence="6 7" key="1">
    <citation type="submission" date="2016-11" db="EMBL/GenBank/DDBJ databases">
        <authorList>
            <person name="Jaros S."/>
            <person name="Januszkiewicz K."/>
            <person name="Wedrychowicz H."/>
        </authorList>
    </citation>
    <scope>NUCLEOTIDE SEQUENCE [LARGE SCALE GENOMIC DNA]</scope>
    <source>
        <strain evidence="6 7">DSM 45627</strain>
    </source>
</reference>
<dbReference type="Gene3D" id="3.30.450.40">
    <property type="match status" value="1"/>
</dbReference>
<dbReference type="STRING" id="1206085.SAMN05443575_2939"/>
<name>A0A1M5N7U8_9ACTN</name>
<dbReference type="InterPro" id="IPR036390">
    <property type="entry name" value="WH_DNA-bd_sf"/>
</dbReference>
<dbReference type="SMART" id="SM00346">
    <property type="entry name" value="HTH_ICLR"/>
    <property type="match status" value="1"/>
</dbReference>
<evidence type="ECO:0000256" key="3">
    <source>
        <dbReference type="ARBA" id="ARBA00023163"/>
    </source>
</evidence>
<keyword evidence="2" id="KW-0238">DNA-binding</keyword>
<dbReference type="AlphaFoldDB" id="A0A1M5N7U8"/>
<dbReference type="OrthoDB" id="7274111at2"/>
<feature type="domain" description="HTH iclR-type" evidence="4">
    <location>
        <begin position="7"/>
        <end position="68"/>
    </location>
</feature>
<keyword evidence="7" id="KW-1185">Reference proteome</keyword>
<evidence type="ECO:0000256" key="2">
    <source>
        <dbReference type="ARBA" id="ARBA00023125"/>
    </source>
</evidence>
<gene>
    <name evidence="6" type="ORF">SAMN05443575_2939</name>
</gene>
<dbReference type="GO" id="GO:0045892">
    <property type="term" value="P:negative regulation of DNA-templated transcription"/>
    <property type="evidence" value="ECO:0007669"/>
    <property type="project" value="TreeGrafter"/>
</dbReference>
<dbReference type="SUPFAM" id="SSF55781">
    <property type="entry name" value="GAF domain-like"/>
    <property type="match status" value="1"/>
</dbReference>
<dbReference type="PROSITE" id="PS51078">
    <property type="entry name" value="ICLR_ED"/>
    <property type="match status" value="1"/>
</dbReference>
<evidence type="ECO:0000256" key="1">
    <source>
        <dbReference type="ARBA" id="ARBA00023015"/>
    </source>
</evidence>
<dbReference type="InterPro" id="IPR029016">
    <property type="entry name" value="GAF-like_dom_sf"/>
</dbReference>
<keyword evidence="1" id="KW-0805">Transcription regulation</keyword>
<organism evidence="6 7">
    <name type="scientific">Jatrophihabitans endophyticus</name>
    <dbReference type="NCBI Taxonomy" id="1206085"/>
    <lineage>
        <taxon>Bacteria</taxon>
        <taxon>Bacillati</taxon>
        <taxon>Actinomycetota</taxon>
        <taxon>Actinomycetes</taxon>
        <taxon>Jatrophihabitantales</taxon>
        <taxon>Jatrophihabitantaceae</taxon>
        <taxon>Jatrophihabitans</taxon>
    </lineage>
</organism>
<dbReference type="InterPro" id="IPR014757">
    <property type="entry name" value="Tscrpt_reg_IclR_C"/>
</dbReference>
<protein>
    <submittedName>
        <fullName evidence="6">Transcriptional regulator, IclR family</fullName>
    </submittedName>
</protein>
<accession>A0A1M5N7U8</accession>